<keyword evidence="5 8" id="KW-0067">ATP-binding</keyword>
<dbReference type="OrthoDB" id="9810148at2"/>
<evidence type="ECO:0000256" key="9">
    <source>
        <dbReference type="SAM" id="MobiDB-lite"/>
    </source>
</evidence>
<organism evidence="11 12">
    <name type="scientific">Rohdeia mirabilis</name>
    <dbReference type="NCBI Taxonomy" id="2528008"/>
    <lineage>
        <taxon>Bacteria</taxon>
        <taxon>Pseudomonadati</taxon>
        <taxon>Planctomycetota</taxon>
        <taxon>Planctomycetia</taxon>
        <taxon>Planctomycetia incertae sedis</taxon>
        <taxon>Rohdeia</taxon>
    </lineage>
</organism>
<keyword evidence="8" id="KW-0235">DNA replication</keyword>
<comment type="function">
    <text evidence="8">DNA polymerase III is a complex, multichain enzyme responsible for most of the replicative synthesis in bacteria. This DNA polymerase also exhibits 3' to 5' exonuclease activity.</text>
</comment>
<dbReference type="SUPFAM" id="SSF52540">
    <property type="entry name" value="P-loop containing nucleoside triphosphate hydrolases"/>
    <property type="match status" value="1"/>
</dbReference>
<evidence type="ECO:0000256" key="2">
    <source>
        <dbReference type="ARBA" id="ARBA00022723"/>
    </source>
</evidence>
<dbReference type="Pfam" id="PF22608">
    <property type="entry name" value="DNAX_ATPase_lid"/>
    <property type="match status" value="1"/>
</dbReference>
<feature type="domain" description="AAA+ ATPase" evidence="10">
    <location>
        <begin position="37"/>
        <end position="197"/>
    </location>
</feature>
<dbReference type="GO" id="GO:0003887">
    <property type="term" value="F:DNA-directed DNA polymerase activity"/>
    <property type="evidence" value="ECO:0007669"/>
    <property type="project" value="UniProtKB-KW"/>
</dbReference>
<dbReference type="NCBIfam" id="TIGR02397">
    <property type="entry name" value="dnaX_nterm"/>
    <property type="match status" value="1"/>
</dbReference>
<dbReference type="AlphaFoldDB" id="A0A518D2R4"/>
<evidence type="ECO:0000313" key="12">
    <source>
        <dbReference type="Proteomes" id="UP000319342"/>
    </source>
</evidence>
<dbReference type="InterPro" id="IPR027417">
    <property type="entry name" value="P-loop_NTPase"/>
</dbReference>
<protein>
    <recommendedName>
        <fullName evidence="8">DNA polymerase III subunit gamma/tau</fullName>
        <ecNumber evidence="8">2.7.7.7</ecNumber>
    </recommendedName>
</protein>
<comment type="similarity">
    <text evidence="1 8">Belongs to the DnaX/STICHEL family.</text>
</comment>
<evidence type="ECO:0000313" key="11">
    <source>
        <dbReference type="EMBL" id="QDU85754.1"/>
    </source>
</evidence>
<dbReference type="SMART" id="SM00382">
    <property type="entry name" value="AAA"/>
    <property type="match status" value="1"/>
</dbReference>
<keyword evidence="3 8" id="KW-0547">Nucleotide-binding</keyword>
<dbReference type="InterPro" id="IPR050238">
    <property type="entry name" value="DNA_Rep/Repair_Clamp_Loader"/>
</dbReference>
<evidence type="ECO:0000256" key="5">
    <source>
        <dbReference type="ARBA" id="ARBA00022840"/>
    </source>
</evidence>
<dbReference type="EMBL" id="CP036290">
    <property type="protein sequence ID" value="QDU85754.1"/>
    <property type="molecule type" value="Genomic_DNA"/>
</dbReference>
<reference evidence="11 12" key="1">
    <citation type="submission" date="2019-02" db="EMBL/GenBank/DDBJ databases">
        <title>Deep-cultivation of Planctomycetes and their phenomic and genomic characterization uncovers novel biology.</title>
        <authorList>
            <person name="Wiegand S."/>
            <person name="Jogler M."/>
            <person name="Boedeker C."/>
            <person name="Pinto D."/>
            <person name="Vollmers J."/>
            <person name="Rivas-Marin E."/>
            <person name="Kohn T."/>
            <person name="Peeters S.H."/>
            <person name="Heuer A."/>
            <person name="Rast P."/>
            <person name="Oberbeckmann S."/>
            <person name="Bunk B."/>
            <person name="Jeske O."/>
            <person name="Meyerdierks A."/>
            <person name="Storesund J.E."/>
            <person name="Kallscheuer N."/>
            <person name="Luecker S."/>
            <person name="Lage O.M."/>
            <person name="Pohl T."/>
            <person name="Merkel B.J."/>
            <person name="Hornburger P."/>
            <person name="Mueller R.-W."/>
            <person name="Bruemmer F."/>
            <person name="Labrenz M."/>
            <person name="Spormann A.M."/>
            <person name="Op den Camp H."/>
            <person name="Overmann J."/>
            <person name="Amann R."/>
            <person name="Jetten M.S.M."/>
            <person name="Mascher T."/>
            <person name="Medema M.H."/>
            <person name="Devos D.P."/>
            <person name="Kaster A.-K."/>
            <person name="Ovreas L."/>
            <person name="Rohde M."/>
            <person name="Galperin M.Y."/>
            <person name="Jogler C."/>
        </authorList>
    </citation>
    <scope>NUCLEOTIDE SEQUENCE [LARGE SCALE GENOMIC DNA]</scope>
    <source>
        <strain evidence="11 12">Pla163</strain>
    </source>
</reference>
<dbReference type="Proteomes" id="UP000319342">
    <property type="component" value="Chromosome"/>
</dbReference>
<dbReference type="GO" id="GO:0009360">
    <property type="term" value="C:DNA polymerase III complex"/>
    <property type="evidence" value="ECO:0007669"/>
    <property type="project" value="InterPro"/>
</dbReference>
<keyword evidence="8 11" id="KW-0808">Transferase</keyword>
<evidence type="ECO:0000256" key="8">
    <source>
        <dbReference type="RuleBase" id="RU364063"/>
    </source>
</evidence>
<name>A0A518D2R4_9BACT</name>
<feature type="compositionally biased region" description="Low complexity" evidence="9">
    <location>
        <begin position="432"/>
        <end position="451"/>
    </location>
</feature>
<keyword evidence="8 11" id="KW-0548">Nucleotidyltransferase</keyword>
<dbReference type="PRINTS" id="PR00300">
    <property type="entry name" value="CLPPROTEASEA"/>
</dbReference>
<dbReference type="PANTHER" id="PTHR11669">
    <property type="entry name" value="REPLICATION FACTOR C / DNA POLYMERASE III GAMMA-TAU SUBUNIT"/>
    <property type="match status" value="1"/>
</dbReference>
<dbReference type="PANTHER" id="PTHR11669:SF0">
    <property type="entry name" value="PROTEIN STICHEL-LIKE 2"/>
    <property type="match status" value="1"/>
</dbReference>
<comment type="subunit">
    <text evidence="8">DNA polymerase III contains a core (composed of alpha, epsilon and theta chains) that associates with a tau subunit. This core dimerizes to form the POLIII' complex. PolIII' associates with the gamma complex (composed of gamma, delta, delta', psi and chi chains) and with the beta chain to form the complete DNA polymerase III complex.</text>
</comment>
<dbReference type="FunFam" id="3.40.50.300:FF:000014">
    <property type="entry name" value="DNA polymerase III subunit gamma/tau"/>
    <property type="match status" value="1"/>
</dbReference>
<dbReference type="InterPro" id="IPR003593">
    <property type="entry name" value="AAA+_ATPase"/>
</dbReference>
<sequence>MSYLVLARKYRPRTFADMVGQEAITRLLAGAIGENRIGHAYLFSGPRGTGKTTTARIFAKALNCEQGPTPEPCGTCARCVACDAGNELDVIEIDAASNNGVDHVRSLREQVSYAPAAARFKVYIIDEVHMMSKGAFNALLKTLEEPPAHVKFLFATTELHKVPDTILSRCQVLRLSPIKPEHITRRLDQVFEAEAIRAEAGVTSEIAARSRGGMRDALSLADQLIAMAGDAPTLADIDRVGGGGPAGQMALLEHLASGARGALLERVAEQAGREGELVDGLLGALRSAIVALHCGAGSPLVEGDGEALARFAEGVGAARLEWWLGELLRTKDRMRFAPGLEGILVESTLLDLARPEEPADFGELLERLTALEARLGAATGAAPPGPAPARPVGADRGAASVPTAPAAAPTSAAASSAAPAPVRPQPQPAASPEPAAQAPRPVAPAPAKSPATPAPAPPAPAARAEPEPETEPAAEPEHVLEPAARRPPSPSEGFAAALALVENQRPSLAALLRRGRVTREGDRLTVALIEIDAEDRHLLDDTRSMGVARSALEQVFGERLDLVVVQADRRGEEPEPTDGFTAEVVDLFGGRIEDVRRSRP</sequence>
<dbReference type="GO" id="GO:0006261">
    <property type="term" value="P:DNA-templated DNA replication"/>
    <property type="evidence" value="ECO:0007669"/>
    <property type="project" value="TreeGrafter"/>
</dbReference>
<keyword evidence="4" id="KW-0862">Zinc</keyword>
<dbReference type="GO" id="GO:0046872">
    <property type="term" value="F:metal ion binding"/>
    <property type="evidence" value="ECO:0007669"/>
    <property type="project" value="UniProtKB-KW"/>
</dbReference>
<evidence type="ECO:0000256" key="4">
    <source>
        <dbReference type="ARBA" id="ARBA00022833"/>
    </source>
</evidence>
<feature type="compositionally biased region" description="Pro residues" evidence="9">
    <location>
        <begin position="421"/>
        <end position="431"/>
    </location>
</feature>
<evidence type="ECO:0000256" key="1">
    <source>
        <dbReference type="ARBA" id="ARBA00006360"/>
    </source>
</evidence>
<dbReference type="CDD" id="cd00009">
    <property type="entry name" value="AAA"/>
    <property type="match status" value="1"/>
</dbReference>
<dbReference type="Gene3D" id="1.10.8.60">
    <property type="match status" value="1"/>
</dbReference>
<accession>A0A518D2R4</accession>
<evidence type="ECO:0000256" key="3">
    <source>
        <dbReference type="ARBA" id="ARBA00022741"/>
    </source>
</evidence>
<feature type="compositionally biased region" description="Low complexity" evidence="9">
    <location>
        <begin position="390"/>
        <end position="420"/>
    </location>
</feature>
<evidence type="ECO:0000256" key="7">
    <source>
        <dbReference type="ARBA" id="ARBA00049244"/>
    </source>
</evidence>
<dbReference type="EC" id="2.7.7.7" evidence="8"/>
<gene>
    <name evidence="11" type="primary">dnaX_2</name>
    <name evidence="8" type="synonym">dnaX</name>
    <name evidence="11" type="ORF">Pla163_28880</name>
</gene>
<evidence type="ECO:0000259" key="10">
    <source>
        <dbReference type="SMART" id="SM00382"/>
    </source>
</evidence>
<keyword evidence="12" id="KW-1185">Reference proteome</keyword>
<comment type="catalytic activity">
    <reaction evidence="7 8">
        <text>DNA(n) + a 2'-deoxyribonucleoside 5'-triphosphate = DNA(n+1) + diphosphate</text>
        <dbReference type="Rhea" id="RHEA:22508"/>
        <dbReference type="Rhea" id="RHEA-COMP:17339"/>
        <dbReference type="Rhea" id="RHEA-COMP:17340"/>
        <dbReference type="ChEBI" id="CHEBI:33019"/>
        <dbReference type="ChEBI" id="CHEBI:61560"/>
        <dbReference type="ChEBI" id="CHEBI:173112"/>
        <dbReference type="EC" id="2.7.7.7"/>
    </reaction>
</comment>
<dbReference type="GO" id="GO:0005524">
    <property type="term" value="F:ATP binding"/>
    <property type="evidence" value="ECO:0007669"/>
    <property type="project" value="UniProtKB-KW"/>
</dbReference>
<dbReference type="InterPro" id="IPR001270">
    <property type="entry name" value="ClpA/B"/>
</dbReference>
<dbReference type="RefSeq" id="WP_145189709.1">
    <property type="nucleotide sequence ID" value="NZ_CP036290.1"/>
</dbReference>
<keyword evidence="2" id="KW-0479">Metal-binding</keyword>
<dbReference type="Gene3D" id="3.40.50.300">
    <property type="entry name" value="P-loop containing nucleotide triphosphate hydrolases"/>
    <property type="match status" value="1"/>
</dbReference>
<dbReference type="InterPro" id="IPR012763">
    <property type="entry name" value="DNA_pol_III_sug/sutau_N"/>
</dbReference>
<evidence type="ECO:0000256" key="6">
    <source>
        <dbReference type="ARBA" id="ARBA00022932"/>
    </source>
</evidence>
<proteinExistence type="inferred from homology"/>
<feature type="region of interest" description="Disordered" evidence="9">
    <location>
        <begin position="379"/>
        <end position="477"/>
    </location>
</feature>
<keyword evidence="6 8" id="KW-0239">DNA-directed DNA polymerase</keyword>
<dbReference type="InterPro" id="IPR045085">
    <property type="entry name" value="HLD_clamp_pol_III_gamma_tau"/>
</dbReference>
<dbReference type="Pfam" id="PF13177">
    <property type="entry name" value="DNA_pol3_delta2"/>
    <property type="match status" value="1"/>
</dbReference>